<name>A0A1F6G1P6_9BACT</name>
<dbReference type="InterPro" id="IPR029039">
    <property type="entry name" value="Flavoprotein-like_sf"/>
</dbReference>
<protein>
    <recommendedName>
        <fullName evidence="3">NADPH-dependent FMN reductase-like domain-containing protein</fullName>
    </recommendedName>
</protein>
<dbReference type="AlphaFoldDB" id="A0A1F6G1P6"/>
<dbReference type="SUPFAM" id="SSF52218">
    <property type="entry name" value="Flavoproteins"/>
    <property type="match status" value="1"/>
</dbReference>
<dbReference type="Pfam" id="PF03358">
    <property type="entry name" value="FMN_red"/>
    <property type="match status" value="1"/>
</dbReference>
<gene>
    <name evidence="4" type="ORF">A3H03_03725</name>
</gene>
<dbReference type="InterPro" id="IPR005025">
    <property type="entry name" value="FMN_Rdtase-like_dom"/>
</dbReference>
<evidence type="ECO:0000259" key="3">
    <source>
        <dbReference type="Pfam" id="PF03358"/>
    </source>
</evidence>
<accession>A0A1F6G1P6</accession>
<dbReference type="Proteomes" id="UP000177320">
    <property type="component" value="Unassembled WGS sequence"/>
</dbReference>
<dbReference type="EMBL" id="MFNA01000027">
    <property type="protein sequence ID" value="OGG92042.1"/>
    <property type="molecule type" value="Genomic_DNA"/>
</dbReference>
<sequence>MSKKILLVSGSPRKGNTEYVLRKIYAELPDKKELLLLREKKIGHCQGCLKCEKTFACVIRDEMRGALKAVEQCDFLVIGTPRYYDNISGLFKDFIDRLLPLDYKNALKGKKIFMIMVGGESAKSTEKYLKFTMAGFVKYMELDLAGTCCFRALNQGELEKNPATIKKIKDIVKIIIKSY</sequence>
<dbReference type="Gene3D" id="3.40.50.360">
    <property type="match status" value="1"/>
</dbReference>
<evidence type="ECO:0000256" key="1">
    <source>
        <dbReference type="ARBA" id="ARBA00022630"/>
    </source>
</evidence>
<dbReference type="GO" id="GO:0016491">
    <property type="term" value="F:oxidoreductase activity"/>
    <property type="evidence" value="ECO:0007669"/>
    <property type="project" value="InterPro"/>
</dbReference>
<comment type="caution">
    <text evidence="4">The sequence shown here is derived from an EMBL/GenBank/DDBJ whole genome shotgun (WGS) entry which is preliminary data.</text>
</comment>
<keyword evidence="2" id="KW-0288">FMN</keyword>
<evidence type="ECO:0000256" key="2">
    <source>
        <dbReference type="ARBA" id="ARBA00022643"/>
    </source>
</evidence>
<feature type="domain" description="NADPH-dependent FMN reductase-like" evidence="3">
    <location>
        <begin position="4"/>
        <end position="122"/>
    </location>
</feature>
<proteinExistence type="predicted"/>
<dbReference type="PANTHER" id="PTHR43278:SF2">
    <property type="entry name" value="IRON-SULFUR FLAVOPROTEIN"/>
    <property type="match status" value="1"/>
</dbReference>
<organism evidence="4 5">
    <name type="scientific">Candidatus Kuenenbacteria bacterium RIFCSPLOWO2_12_FULL_42_13</name>
    <dbReference type="NCBI Taxonomy" id="1798565"/>
    <lineage>
        <taxon>Bacteria</taxon>
        <taxon>Candidatus Kueneniibacteriota</taxon>
    </lineage>
</organism>
<dbReference type="PANTHER" id="PTHR43278">
    <property type="entry name" value="NAD(P)H-DEPENDENT FMN-CONTAINING OXIDOREDUCTASE YWQN-RELATED"/>
    <property type="match status" value="1"/>
</dbReference>
<dbReference type="InterPro" id="IPR051796">
    <property type="entry name" value="ISF_SsuE-like"/>
</dbReference>
<evidence type="ECO:0000313" key="5">
    <source>
        <dbReference type="Proteomes" id="UP000177320"/>
    </source>
</evidence>
<keyword evidence="1" id="KW-0285">Flavoprotein</keyword>
<reference evidence="4 5" key="1">
    <citation type="journal article" date="2016" name="Nat. Commun.">
        <title>Thousands of microbial genomes shed light on interconnected biogeochemical processes in an aquifer system.</title>
        <authorList>
            <person name="Anantharaman K."/>
            <person name="Brown C.T."/>
            <person name="Hug L.A."/>
            <person name="Sharon I."/>
            <person name="Castelle C.J."/>
            <person name="Probst A.J."/>
            <person name="Thomas B.C."/>
            <person name="Singh A."/>
            <person name="Wilkins M.J."/>
            <person name="Karaoz U."/>
            <person name="Brodie E.L."/>
            <person name="Williams K.H."/>
            <person name="Hubbard S.S."/>
            <person name="Banfield J.F."/>
        </authorList>
    </citation>
    <scope>NUCLEOTIDE SEQUENCE [LARGE SCALE GENOMIC DNA]</scope>
</reference>
<evidence type="ECO:0000313" key="4">
    <source>
        <dbReference type="EMBL" id="OGG92042.1"/>
    </source>
</evidence>